<dbReference type="Pfam" id="PF00005">
    <property type="entry name" value="ABC_tran"/>
    <property type="match status" value="2"/>
</dbReference>
<feature type="domain" description="ABC transporter" evidence="3">
    <location>
        <begin position="289"/>
        <end position="543"/>
    </location>
</feature>
<keyword evidence="2 4" id="KW-0067">ATP-binding</keyword>
<dbReference type="Gene3D" id="3.40.50.300">
    <property type="entry name" value="P-loop containing nucleotide triphosphate hydrolases"/>
    <property type="match status" value="2"/>
</dbReference>
<organism evidence="4 5">
    <name type="scientific">Alkaliphilus pronyensis</name>
    <dbReference type="NCBI Taxonomy" id="1482732"/>
    <lineage>
        <taxon>Bacteria</taxon>
        <taxon>Bacillati</taxon>
        <taxon>Bacillota</taxon>
        <taxon>Clostridia</taxon>
        <taxon>Peptostreptococcales</taxon>
        <taxon>Natronincolaceae</taxon>
        <taxon>Alkaliphilus</taxon>
    </lineage>
</organism>
<evidence type="ECO:0000313" key="5">
    <source>
        <dbReference type="Proteomes" id="UP000432715"/>
    </source>
</evidence>
<dbReference type="InterPro" id="IPR027417">
    <property type="entry name" value="P-loop_NTPase"/>
</dbReference>
<dbReference type="PROSITE" id="PS00211">
    <property type="entry name" value="ABC_TRANSPORTER_1"/>
    <property type="match status" value="1"/>
</dbReference>
<accession>A0A6I0F5K4</accession>
<dbReference type="SMART" id="SM00382">
    <property type="entry name" value="AAA"/>
    <property type="match status" value="2"/>
</dbReference>
<dbReference type="AlphaFoldDB" id="A0A6I0F5K4"/>
<name>A0A6I0F5K4_9FIRM</name>
<keyword evidence="5" id="KW-1185">Reference proteome</keyword>
<comment type="caution">
    <text evidence="4">The sequence shown here is derived from an EMBL/GenBank/DDBJ whole genome shotgun (WGS) entry which is preliminary data.</text>
</comment>
<evidence type="ECO:0000259" key="3">
    <source>
        <dbReference type="PROSITE" id="PS50893"/>
    </source>
</evidence>
<gene>
    <name evidence="4" type="ORF">F8154_12680</name>
</gene>
<dbReference type="GO" id="GO:0016887">
    <property type="term" value="F:ATP hydrolysis activity"/>
    <property type="evidence" value="ECO:0007669"/>
    <property type="project" value="InterPro"/>
</dbReference>
<evidence type="ECO:0000256" key="2">
    <source>
        <dbReference type="ARBA" id="ARBA00022840"/>
    </source>
</evidence>
<evidence type="ECO:0000256" key="1">
    <source>
        <dbReference type="ARBA" id="ARBA00022741"/>
    </source>
</evidence>
<dbReference type="InterPro" id="IPR003439">
    <property type="entry name" value="ABC_transporter-like_ATP-bd"/>
</dbReference>
<dbReference type="SUPFAM" id="SSF52540">
    <property type="entry name" value="P-loop containing nucleoside triphosphate hydrolases"/>
    <property type="match status" value="2"/>
</dbReference>
<keyword evidence="1" id="KW-0547">Nucleotide-binding</keyword>
<reference evidence="4 5" key="1">
    <citation type="submission" date="2019-10" db="EMBL/GenBank/DDBJ databases">
        <title>Alkaliphilus serpentinus sp. nov. and Alkaliphilus pronyensis sp. nov., two novel anaerobic alkaliphilic species isolated from the serpentinized-hosted hydrothermal field of the Prony Bay (New Caledonia).</title>
        <authorList>
            <person name="Postec A."/>
        </authorList>
    </citation>
    <scope>NUCLEOTIDE SEQUENCE [LARGE SCALE GENOMIC DNA]</scope>
    <source>
        <strain evidence="4 5">LacV</strain>
    </source>
</reference>
<dbReference type="EMBL" id="WBZC01000056">
    <property type="protein sequence ID" value="KAB3531642.1"/>
    <property type="molecule type" value="Genomic_DNA"/>
</dbReference>
<dbReference type="PROSITE" id="PS50893">
    <property type="entry name" value="ABC_TRANSPORTER_2"/>
    <property type="match status" value="2"/>
</dbReference>
<dbReference type="InterPro" id="IPR003593">
    <property type="entry name" value="AAA+_ATPase"/>
</dbReference>
<proteinExistence type="predicted"/>
<dbReference type="PANTHER" id="PTHR43790:SF4">
    <property type="entry name" value="GUANOSINE IMPORT ATP-BINDING PROTEIN NUPO"/>
    <property type="match status" value="1"/>
</dbReference>
<dbReference type="PANTHER" id="PTHR43790">
    <property type="entry name" value="CARBOHYDRATE TRANSPORT ATP-BINDING PROTEIN MG119-RELATED"/>
    <property type="match status" value="1"/>
</dbReference>
<dbReference type="CDD" id="cd03215">
    <property type="entry name" value="ABC_Carb_Monos_II"/>
    <property type="match status" value="1"/>
</dbReference>
<evidence type="ECO:0000313" key="4">
    <source>
        <dbReference type="EMBL" id="KAB3531642.1"/>
    </source>
</evidence>
<dbReference type="OrthoDB" id="9771863at2"/>
<dbReference type="GO" id="GO:0005524">
    <property type="term" value="F:ATP binding"/>
    <property type="evidence" value="ECO:0007669"/>
    <property type="project" value="UniProtKB-KW"/>
</dbReference>
<dbReference type="InterPro" id="IPR017871">
    <property type="entry name" value="ABC_transporter-like_CS"/>
</dbReference>
<dbReference type="CDD" id="cd03216">
    <property type="entry name" value="ABC_Carb_Monos_I"/>
    <property type="match status" value="1"/>
</dbReference>
<protein>
    <submittedName>
        <fullName evidence="4">Sugar ABC transporter ATP-binding protein</fullName>
    </submittedName>
</protein>
<dbReference type="InterPro" id="IPR050107">
    <property type="entry name" value="ABC_carbohydrate_import_ATPase"/>
</dbReference>
<dbReference type="Proteomes" id="UP000432715">
    <property type="component" value="Unassembled WGS sequence"/>
</dbReference>
<sequence length="551" mass="61187">MQPCIFKNSNTIEGGIPLKSQESVLKMSNISKEYYGTRVLNNINLEIRAGEIHALLGENGAGKSTLMNILFGMSVIHSTGGFDGEIELDGEKVDINSPLQAMDLGIGMVHQEFMLIPGYTITENIKLNRELIKKDFINNLMPTSLKQIDLDEMNKEARKALDTLDIGIEEWIKVAGLPVGYMQFIEIAREIDKQNIKVLVFDEPTAVLTESEADNLLKAMKKIARSGIAIIFITHRLDEVMEVADNITILRDGQFITRKSKDDTNVFEMAELMVGRQIESLAKHEAKDIENQPVAVSLRKFNVAMPGEEVRDLNLDIYKGEIFGIGGLAGQGKIGIANGIMGLYPSRGNVLIDGQPLALNNPKESIKRNLAFVSEDRRGVGLLLDTSIEMNIAITAMQNKNKFLRDYKLFSQKSHRQIRTHALDMIKQLDIRCTGPEQIVRRLSGGNQQKVCIARALTLDPMILLVSEPTRGIDIGAKKLVLDTLIKLNKELGITIIITSSELAELRSICHRIAIVSEGKIEGILMPDASDTDYGLMMSGEYNKLKSKEVI</sequence>
<feature type="domain" description="ABC transporter" evidence="3">
    <location>
        <begin position="25"/>
        <end position="277"/>
    </location>
</feature>